<proteinExistence type="inferred from homology"/>
<sequence>MAKKAKSIFRQPGVRKFQLVHRSQRDPLIHDPEASTHVFKPIHTGKGKAKAEAPAEDSLEDRANFGEAALYGVYYDDSEYDYMQHLRTVGENKDGVESIWIEAPAPTKKEKTSFLREDNDDEYGDLPMEARPSKFELTQAEAQRATEAIPLELTGLQPDMDPHLRQALEALEDEAFVVAEVRGLPRNFDPKGAKPKAKEESAVVESATGEAIREGDEILDDADDFFAELVKDGEREEDEEAPWDYREEGYDEGGSAYSDAEENEEGVDEVEEDWQDRFKRFQLERKTRRDDEDDSDDDFDATRSEAQDTVGQLPKLPVIGGKRRRKGTSDASGYSMSSSSMFRNEGLTALDERFDQVEREYLEDEEEDEDEDDEAPELLNSSEHFNAIMDDFLDNYEILGRKMLPVMPGETPIEKLGTLRQTMKDHSVPIQINAFDDEDPDDPEEMFDLSNDKADKWDCETIISTYSNLENHPKIIRASKVKDVKKIILDPKTGLPSITSDIKGKKPRTLERVVEETDDDQSRRVTVTRSKDESKEDKKARKQAVKEKRQARRSTKKATQKEFADERKHQLRLQKDAPAKGVHRL</sequence>
<feature type="compositionally biased region" description="Basic and acidic residues" evidence="2">
    <location>
        <begin position="350"/>
        <end position="360"/>
    </location>
</feature>
<dbReference type="Proteomes" id="UP000053477">
    <property type="component" value="Unassembled WGS sequence"/>
</dbReference>
<feature type="compositionally biased region" description="Acidic residues" evidence="2">
    <location>
        <begin position="361"/>
        <end position="376"/>
    </location>
</feature>
<feature type="region of interest" description="Disordered" evidence="2">
    <location>
        <begin position="495"/>
        <end position="585"/>
    </location>
</feature>
<accession>A0A0H2S905</accession>
<dbReference type="AlphaFoldDB" id="A0A0H2S905"/>
<dbReference type="InParanoid" id="A0A0H2S905"/>
<feature type="region of interest" description="Disordered" evidence="2">
    <location>
        <begin position="20"/>
        <end position="58"/>
    </location>
</feature>
<feature type="compositionally biased region" description="Basic and acidic residues" evidence="2">
    <location>
        <begin position="188"/>
        <end position="201"/>
    </location>
</feature>
<dbReference type="GO" id="GO:0030688">
    <property type="term" value="C:preribosome, small subunit precursor"/>
    <property type="evidence" value="ECO:0007669"/>
    <property type="project" value="TreeGrafter"/>
</dbReference>
<feature type="compositionally biased region" description="Basic and acidic residues" evidence="2">
    <location>
        <begin position="23"/>
        <end position="34"/>
    </location>
</feature>
<dbReference type="OrthoDB" id="5852896at2759"/>
<feature type="compositionally biased region" description="Basic and acidic residues" evidence="2">
    <location>
        <begin position="502"/>
        <end position="548"/>
    </location>
</feature>
<keyword evidence="4" id="KW-1185">Reference proteome</keyword>
<evidence type="ECO:0000313" key="4">
    <source>
        <dbReference type="Proteomes" id="UP000053477"/>
    </source>
</evidence>
<feature type="compositionally biased region" description="Basic and acidic residues" evidence="2">
    <location>
        <begin position="559"/>
        <end position="578"/>
    </location>
</feature>
<dbReference type="PANTHER" id="PTHR21531:SF0">
    <property type="entry name" value="PROTEIN LTV1 HOMOLOG"/>
    <property type="match status" value="1"/>
</dbReference>
<protein>
    <submittedName>
        <fullName evidence="3">Low temperature viability protein</fullName>
    </submittedName>
</protein>
<dbReference type="GO" id="GO:0005829">
    <property type="term" value="C:cytosol"/>
    <property type="evidence" value="ECO:0007669"/>
    <property type="project" value="TreeGrafter"/>
</dbReference>
<feature type="region of interest" description="Disordered" evidence="2">
    <location>
        <begin position="229"/>
        <end position="383"/>
    </location>
</feature>
<name>A0A0H2S905_9AGAM</name>
<feature type="compositionally biased region" description="Basic and acidic residues" evidence="2">
    <location>
        <begin position="275"/>
        <end position="290"/>
    </location>
</feature>
<gene>
    <name evidence="3" type="ORF">SCHPADRAFT_863639</name>
</gene>
<feature type="compositionally biased region" description="Basic residues" evidence="2">
    <location>
        <begin position="549"/>
        <end position="558"/>
    </location>
</feature>
<evidence type="ECO:0000313" key="3">
    <source>
        <dbReference type="EMBL" id="KLO20785.1"/>
    </source>
</evidence>
<dbReference type="PANTHER" id="PTHR21531">
    <property type="entry name" value="LOW-TEMPERATURE VIABILITY PROTEIN LTV1-RELATED"/>
    <property type="match status" value="1"/>
</dbReference>
<dbReference type="GO" id="GO:0005634">
    <property type="term" value="C:nucleus"/>
    <property type="evidence" value="ECO:0007669"/>
    <property type="project" value="TreeGrafter"/>
</dbReference>
<dbReference type="GO" id="GO:0000056">
    <property type="term" value="P:ribosomal small subunit export from nucleus"/>
    <property type="evidence" value="ECO:0007669"/>
    <property type="project" value="TreeGrafter"/>
</dbReference>
<feature type="compositionally biased region" description="Acidic residues" evidence="2">
    <location>
        <begin position="259"/>
        <end position="274"/>
    </location>
</feature>
<comment type="similarity">
    <text evidence="1">Belongs to the LTV1 family.</text>
</comment>
<feature type="compositionally biased region" description="Low complexity" evidence="2">
    <location>
        <begin position="329"/>
        <end position="340"/>
    </location>
</feature>
<dbReference type="FunCoup" id="A0A0H2S905">
    <property type="interactions" value="321"/>
</dbReference>
<evidence type="ECO:0000256" key="1">
    <source>
        <dbReference type="ARBA" id="ARBA00009078"/>
    </source>
</evidence>
<reference evidence="3 4" key="1">
    <citation type="submission" date="2015-04" db="EMBL/GenBank/DDBJ databases">
        <title>Complete genome sequence of Schizopora paradoxa KUC8140, a cosmopolitan wood degrader in East Asia.</title>
        <authorList>
            <consortium name="DOE Joint Genome Institute"/>
            <person name="Min B."/>
            <person name="Park H."/>
            <person name="Jang Y."/>
            <person name="Kim J.-J."/>
            <person name="Kim K.H."/>
            <person name="Pangilinan J."/>
            <person name="Lipzen A."/>
            <person name="Riley R."/>
            <person name="Grigoriev I.V."/>
            <person name="Spatafora J.W."/>
            <person name="Choi I.-G."/>
        </authorList>
    </citation>
    <scope>NUCLEOTIDE SEQUENCE [LARGE SCALE GENOMIC DNA]</scope>
    <source>
        <strain evidence="3 4">KUC8140</strain>
    </source>
</reference>
<organism evidence="3 4">
    <name type="scientific">Schizopora paradoxa</name>
    <dbReference type="NCBI Taxonomy" id="27342"/>
    <lineage>
        <taxon>Eukaryota</taxon>
        <taxon>Fungi</taxon>
        <taxon>Dikarya</taxon>
        <taxon>Basidiomycota</taxon>
        <taxon>Agaricomycotina</taxon>
        <taxon>Agaricomycetes</taxon>
        <taxon>Hymenochaetales</taxon>
        <taxon>Schizoporaceae</taxon>
        <taxon>Schizopora</taxon>
    </lineage>
</organism>
<dbReference type="GO" id="GO:0042274">
    <property type="term" value="P:ribosomal small subunit biogenesis"/>
    <property type="evidence" value="ECO:0007669"/>
    <property type="project" value="InterPro"/>
</dbReference>
<dbReference type="Pfam" id="PF04180">
    <property type="entry name" value="LTV"/>
    <property type="match status" value="1"/>
</dbReference>
<evidence type="ECO:0000256" key="2">
    <source>
        <dbReference type="SAM" id="MobiDB-lite"/>
    </source>
</evidence>
<dbReference type="EMBL" id="KQ085882">
    <property type="protein sequence ID" value="KLO20785.1"/>
    <property type="molecule type" value="Genomic_DNA"/>
</dbReference>
<feature type="region of interest" description="Disordered" evidence="2">
    <location>
        <begin position="187"/>
        <end position="212"/>
    </location>
</feature>
<dbReference type="STRING" id="27342.A0A0H2S905"/>
<dbReference type="InterPro" id="IPR007307">
    <property type="entry name" value="Ltv1"/>
</dbReference>